<evidence type="ECO:0000313" key="2">
    <source>
        <dbReference type="EMBL" id="KAF9764030.1"/>
    </source>
</evidence>
<keyword evidence="3" id="KW-1185">Reference proteome</keyword>
<dbReference type="AlphaFoldDB" id="A0A9P6GZH5"/>
<feature type="compositionally biased region" description="Low complexity" evidence="1">
    <location>
        <begin position="311"/>
        <end position="363"/>
    </location>
</feature>
<sequence>MFFLSKIYNKKDLHKKVLAMEDNIFYLGNSSLSKFKLTNYDTTKYFFTIILDAAIFKRNIIVLTYDSLLVLDENLEETYKYPLEKKYTQVINYNHLLILHSTFGDILVLHIHKMKFYYPLTYTLKGPIFDLKFYESHLYVLTREEIIILEYSGQFLEYKDCIKHEGVYRLEEGRLEDRLEEGRLEDRLLVFRKDGILKLTNKTFSFQVPLNRLIVSTNRINGELFLLDEDGVILDTKGKEIYKVNISKDFAFTNELLFTVGFRTNNCVYKNGELLQSFQSTSVISEAIGESQRIELQNKIILSKSKPDSQTFSSSTHTTSSSTHTTSSSTHTNSSSKHTTSSTKHITSSSTYTTSSSTHITSSTFSSSTHTFLLKEDTLWIDKKSLKVDYYDYKFTGDCLILISKEEVCFFDGFRKQTIKTKSRNVLFSPQWIICSFGKNIKFINIHTKRLEYFQILRGEIMNIFLSGEILIYNTREKSFFSILQRSPTPPVEIEEKVEYCGNGIICTTKRILDLEDCVSYSLSEELGAVRKMSRIAKGDRKYLLVNGEKEYELISKATLIPQKISNGSELAYDLGDYQCVEFGENEIYVGYSDHIMVYKIGKKNLLKKYRILVGATAIKISQDLLFVAISNGGIATYKNGIKISEASISLVNFIVAGEKIYGYSKLGVLYILLVEGLNTVGCMYVGELLSIFKEADGVYFITDLGEVGEVIEVDSQLRKVCNLEYFSMFPRQNMYDVEFLRRNILQENKLKPIEKSELLHSIIFSVSK</sequence>
<feature type="region of interest" description="Disordered" evidence="1">
    <location>
        <begin position="306"/>
        <end position="363"/>
    </location>
</feature>
<dbReference type="Proteomes" id="UP000740883">
    <property type="component" value="Unassembled WGS sequence"/>
</dbReference>
<protein>
    <submittedName>
        <fullName evidence="2">Uncharacterized protein</fullName>
    </submittedName>
</protein>
<accession>A0A9P6GZH5</accession>
<evidence type="ECO:0000313" key="3">
    <source>
        <dbReference type="Proteomes" id="UP000740883"/>
    </source>
</evidence>
<reference evidence="2 3" key="1">
    <citation type="journal article" date="2020" name="Genome Biol. Evol.">
        <title>Comparative genomics of strictly vertically transmitted, feminizing microsporidia endosymbionts of amphipod crustaceans.</title>
        <authorList>
            <person name="Cormier A."/>
            <person name="Chebbi M.A."/>
            <person name="Giraud I."/>
            <person name="Wattier R."/>
            <person name="Teixeira M."/>
            <person name="Gilbert C."/>
            <person name="Rigaud T."/>
            <person name="Cordaux R."/>
        </authorList>
    </citation>
    <scope>NUCLEOTIDE SEQUENCE [LARGE SCALE GENOMIC DNA]</scope>
    <source>
        <strain evidence="2 3">Ou3-Ou53</strain>
    </source>
</reference>
<comment type="caution">
    <text evidence="2">The sequence shown here is derived from an EMBL/GenBank/DDBJ whole genome shotgun (WGS) entry which is preliminary data.</text>
</comment>
<dbReference type="EMBL" id="SBJO01000043">
    <property type="protein sequence ID" value="KAF9764030.1"/>
    <property type="molecule type" value="Genomic_DNA"/>
</dbReference>
<name>A0A9P6GZH5_9MICR</name>
<gene>
    <name evidence="2" type="ORF">NGRA_0889</name>
</gene>
<evidence type="ECO:0000256" key="1">
    <source>
        <dbReference type="SAM" id="MobiDB-lite"/>
    </source>
</evidence>
<organism evidence="2 3">
    <name type="scientific">Nosema granulosis</name>
    <dbReference type="NCBI Taxonomy" id="83296"/>
    <lineage>
        <taxon>Eukaryota</taxon>
        <taxon>Fungi</taxon>
        <taxon>Fungi incertae sedis</taxon>
        <taxon>Microsporidia</taxon>
        <taxon>Nosematidae</taxon>
        <taxon>Nosema</taxon>
    </lineage>
</organism>
<proteinExistence type="predicted"/>